<evidence type="ECO:0000313" key="14">
    <source>
        <dbReference type="Proteomes" id="UP000197032"/>
    </source>
</evidence>
<keyword evidence="10 11" id="KW-0472">Membrane</keyword>
<dbReference type="RefSeq" id="WP_088555282.1">
    <property type="nucleotide sequence ID" value="NZ_BDGJ01000215.1"/>
</dbReference>
<dbReference type="SMART" id="SM00228">
    <property type="entry name" value="PDZ"/>
    <property type="match status" value="1"/>
</dbReference>
<dbReference type="PANTHER" id="PTHR42837:SF2">
    <property type="entry name" value="MEMBRANE METALLOPROTEASE ARASP2, CHLOROPLASTIC-RELATED"/>
    <property type="match status" value="1"/>
</dbReference>
<dbReference type="NCBIfam" id="TIGR00054">
    <property type="entry name" value="RIP metalloprotease RseP"/>
    <property type="match status" value="1"/>
</dbReference>
<evidence type="ECO:0000256" key="10">
    <source>
        <dbReference type="ARBA" id="ARBA00023136"/>
    </source>
</evidence>
<feature type="transmembrane region" description="Helical" evidence="11">
    <location>
        <begin position="219"/>
        <end position="238"/>
    </location>
</feature>
<evidence type="ECO:0000256" key="1">
    <source>
        <dbReference type="ARBA" id="ARBA00001947"/>
    </source>
</evidence>
<evidence type="ECO:0000256" key="5">
    <source>
        <dbReference type="ARBA" id="ARBA00022692"/>
    </source>
</evidence>
<evidence type="ECO:0000256" key="7">
    <source>
        <dbReference type="ARBA" id="ARBA00022833"/>
    </source>
</evidence>
<proteinExistence type="inferred from homology"/>
<keyword evidence="8 11" id="KW-1133">Transmembrane helix</keyword>
<keyword evidence="7 11" id="KW-0862">Zinc</keyword>
<feature type="transmembrane region" description="Helical" evidence="11">
    <location>
        <begin position="258"/>
        <end position="280"/>
    </location>
</feature>
<dbReference type="GO" id="GO:0046872">
    <property type="term" value="F:metal ion binding"/>
    <property type="evidence" value="ECO:0007669"/>
    <property type="project" value="UniProtKB-KW"/>
</dbReference>
<dbReference type="OrthoDB" id="9782003at2"/>
<dbReference type="Pfam" id="PF02163">
    <property type="entry name" value="Peptidase_M50"/>
    <property type="match status" value="1"/>
</dbReference>
<organism evidence="13 14">
    <name type="scientific">Calderihabitans maritimus</name>
    <dbReference type="NCBI Taxonomy" id="1246530"/>
    <lineage>
        <taxon>Bacteria</taxon>
        <taxon>Bacillati</taxon>
        <taxon>Bacillota</taxon>
        <taxon>Clostridia</taxon>
        <taxon>Neomoorellales</taxon>
        <taxon>Calderihabitantaceae</taxon>
        <taxon>Calderihabitans</taxon>
    </lineage>
</organism>
<dbReference type="GO" id="GO:0004222">
    <property type="term" value="F:metalloendopeptidase activity"/>
    <property type="evidence" value="ECO:0007669"/>
    <property type="project" value="InterPro"/>
</dbReference>
<dbReference type="GO" id="GO:0016020">
    <property type="term" value="C:membrane"/>
    <property type="evidence" value="ECO:0007669"/>
    <property type="project" value="UniProtKB-SubCell"/>
</dbReference>
<evidence type="ECO:0000259" key="12">
    <source>
        <dbReference type="PROSITE" id="PS50106"/>
    </source>
</evidence>
<accession>A0A1Z5HXQ2</accession>
<dbReference type="Gene3D" id="2.30.42.10">
    <property type="match status" value="1"/>
</dbReference>
<dbReference type="EMBL" id="BDGJ01000215">
    <property type="protein sequence ID" value="GAW94313.1"/>
    <property type="molecule type" value="Genomic_DNA"/>
</dbReference>
<dbReference type="Proteomes" id="UP000197032">
    <property type="component" value="Unassembled WGS sequence"/>
</dbReference>
<evidence type="ECO:0000256" key="11">
    <source>
        <dbReference type="RuleBase" id="RU362031"/>
    </source>
</evidence>
<reference evidence="14" key="1">
    <citation type="journal article" date="2017" name="Appl. Environ. Microbiol.">
        <title>Genomic Analysis of Calderihabitans maritimus KKC1, a Thermophilic, Hydrogenogenic, Carboxydotrophic Bacterium Isolated from Marine Sediment.</title>
        <authorList>
            <person name="Omae K."/>
            <person name="Yoneda Y."/>
            <person name="Fukuyama Y."/>
            <person name="Yoshida T."/>
            <person name="Sako Y."/>
        </authorList>
    </citation>
    <scope>NUCLEOTIDE SEQUENCE [LARGE SCALE GENOMIC DNA]</scope>
    <source>
        <strain evidence="14">KKC1</strain>
    </source>
</reference>
<comment type="caution">
    <text evidence="13">The sequence shown here is derived from an EMBL/GenBank/DDBJ whole genome shotgun (WGS) entry which is preliminary data.</text>
</comment>
<keyword evidence="5 11" id="KW-0812">Transmembrane</keyword>
<keyword evidence="14" id="KW-1185">Reference proteome</keyword>
<dbReference type="CDD" id="cd23081">
    <property type="entry name" value="cpPDZ_EcRseP-like"/>
    <property type="match status" value="1"/>
</dbReference>
<keyword evidence="4" id="KW-0645">Protease</keyword>
<evidence type="ECO:0000256" key="9">
    <source>
        <dbReference type="ARBA" id="ARBA00023049"/>
    </source>
</evidence>
<comment type="similarity">
    <text evidence="3 11">Belongs to the peptidase M50B family.</text>
</comment>
<evidence type="ECO:0000256" key="2">
    <source>
        <dbReference type="ARBA" id="ARBA00004141"/>
    </source>
</evidence>
<evidence type="ECO:0000256" key="3">
    <source>
        <dbReference type="ARBA" id="ARBA00007931"/>
    </source>
</evidence>
<evidence type="ECO:0000256" key="8">
    <source>
        <dbReference type="ARBA" id="ARBA00022989"/>
    </source>
</evidence>
<evidence type="ECO:0000313" key="13">
    <source>
        <dbReference type="EMBL" id="GAW94313.1"/>
    </source>
</evidence>
<dbReference type="GO" id="GO:0006508">
    <property type="term" value="P:proteolysis"/>
    <property type="evidence" value="ECO:0007669"/>
    <property type="project" value="UniProtKB-KW"/>
</dbReference>
<feature type="transmembrane region" description="Helical" evidence="11">
    <location>
        <begin position="90"/>
        <end position="114"/>
    </location>
</feature>
<comment type="cofactor">
    <cofactor evidence="1 11">
        <name>Zn(2+)</name>
        <dbReference type="ChEBI" id="CHEBI:29105"/>
    </cofactor>
</comment>
<name>A0A1Z5HXQ2_9FIRM</name>
<dbReference type="CDD" id="cd06163">
    <property type="entry name" value="S2P-M50_PDZ_RseP-like"/>
    <property type="match status" value="1"/>
</dbReference>
<comment type="subcellular location">
    <subcellularLocation>
        <location evidence="2">Membrane</location>
        <topology evidence="2">Multi-pass membrane protein</topology>
    </subcellularLocation>
</comment>
<dbReference type="InterPro" id="IPR041489">
    <property type="entry name" value="PDZ_6"/>
</dbReference>
<dbReference type="InterPro" id="IPR036034">
    <property type="entry name" value="PDZ_sf"/>
</dbReference>
<dbReference type="InterPro" id="IPR008915">
    <property type="entry name" value="Peptidase_M50"/>
</dbReference>
<keyword evidence="11" id="KW-0479">Metal-binding</keyword>
<dbReference type="PROSITE" id="PS50106">
    <property type="entry name" value="PDZ"/>
    <property type="match status" value="1"/>
</dbReference>
<protein>
    <recommendedName>
        <fullName evidence="11">Zinc metalloprotease</fullName>
        <ecNumber evidence="11">3.4.24.-</ecNumber>
    </recommendedName>
</protein>
<dbReference type="PANTHER" id="PTHR42837">
    <property type="entry name" value="REGULATOR OF SIGMA-E PROTEASE RSEP"/>
    <property type="match status" value="1"/>
</dbReference>
<feature type="transmembrane region" description="Helical" evidence="11">
    <location>
        <begin position="309"/>
        <end position="328"/>
    </location>
</feature>
<evidence type="ECO:0000256" key="4">
    <source>
        <dbReference type="ARBA" id="ARBA00022670"/>
    </source>
</evidence>
<keyword evidence="9 11" id="KW-0482">Metalloprotease</keyword>
<dbReference type="Pfam" id="PF17820">
    <property type="entry name" value="PDZ_6"/>
    <property type="match status" value="1"/>
</dbReference>
<keyword evidence="6 11" id="KW-0378">Hydrolase</keyword>
<dbReference type="InterPro" id="IPR004387">
    <property type="entry name" value="Pept_M50_Zn"/>
</dbReference>
<dbReference type="SUPFAM" id="SSF50156">
    <property type="entry name" value="PDZ domain-like"/>
    <property type="match status" value="1"/>
</dbReference>
<gene>
    <name evidence="13" type="ORF">KKC1_34220</name>
</gene>
<dbReference type="InterPro" id="IPR001478">
    <property type="entry name" value="PDZ"/>
</dbReference>
<dbReference type="AlphaFoldDB" id="A0A1Z5HXQ2"/>
<dbReference type="EC" id="3.4.24.-" evidence="11"/>
<sequence>MTLLIALLIFSALIFIHELGHFLVAKRVGIAVHEFSIGMGPVIFATQKDGTQYSLRAFPIGGFVRMAGMDPEEADHPEGFNRKSVGQRMAVIFAGPFMNFLLSLLLFVFVFMVIGTPSHSNVVGGVIPGRPADKAGIQKGDRIIAINGQKVNDWDDLVNIIYQNPGQSLRITVLRNGNRIEKTVTPELDPEANVGLIGIKQAWEKQGFISSIILGLKQAYAVTVVILTTLILMITGQVPPEIAGPVGVVQMIGQAARSGTAIVLNFAGILSLHLGLLNLFPIPALDGSRLVFLAIEGLRGKPLNREKENFIHLIGFALLMILMIIITYRDILRILG</sequence>
<evidence type="ECO:0000256" key="6">
    <source>
        <dbReference type="ARBA" id="ARBA00022801"/>
    </source>
</evidence>
<feature type="domain" description="PDZ" evidence="12">
    <location>
        <begin position="122"/>
        <end position="177"/>
    </location>
</feature>